<dbReference type="PROSITE" id="PS51737">
    <property type="entry name" value="RECOMBINASE_DNA_BIND"/>
    <property type="match status" value="1"/>
</dbReference>
<dbReference type="PANTHER" id="PTHR30461:SF23">
    <property type="entry name" value="DNA RECOMBINASE-RELATED"/>
    <property type="match status" value="1"/>
</dbReference>
<comment type="caution">
    <text evidence="5">The sequence shown here is derived from an EMBL/GenBank/DDBJ whole genome shotgun (WGS) entry which is preliminary data.</text>
</comment>
<reference evidence="5 6" key="1">
    <citation type="submission" date="2019-08" db="EMBL/GenBank/DDBJ databases">
        <title>Lentzea from Indian Himalayas.</title>
        <authorList>
            <person name="Mandal S."/>
            <person name="Mallick Gupta A."/>
            <person name="Maiti P.K."/>
            <person name="Sarkar J."/>
            <person name="Mandal S."/>
        </authorList>
    </citation>
    <scope>NUCLEOTIDE SEQUENCE [LARGE SCALE GENOMIC DNA]</scope>
    <source>
        <strain evidence="5 6">PSKA42</strain>
    </source>
</reference>
<dbReference type="Proteomes" id="UP001515943">
    <property type="component" value="Unassembled WGS sequence"/>
</dbReference>
<feature type="coiled-coil region" evidence="1">
    <location>
        <begin position="373"/>
        <end position="407"/>
    </location>
</feature>
<dbReference type="SMART" id="SM00857">
    <property type="entry name" value="Resolvase"/>
    <property type="match status" value="1"/>
</dbReference>
<dbReference type="Gene3D" id="3.90.1750.20">
    <property type="entry name" value="Putative Large Serine Recombinase, Chain B, Domain 2"/>
    <property type="match status" value="1"/>
</dbReference>
<dbReference type="InterPro" id="IPR050639">
    <property type="entry name" value="SSR_resolvase"/>
</dbReference>
<evidence type="ECO:0000259" key="4">
    <source>
        <dbReference type="PROSITE" id="PS51737"/>
    </source>
</evidence>
<dbReference type="Gene3D" id="3.40.50.1390">
    <property type="entry name" value="Resolvase, N-terminal catalytic domain"/>
    <property type="match status" value="1"/>
</dbReference>
<dbReference type="Pfam" id="PF00239">
    <property type="entry name" value="Resolvase"/>
    <property type="match status" value="1"/>
</dbReference>
<organism evidence="5 6">
    <name type="scientific">Lentzea indica</name>
    <dbReference type="NCBI Taxonomy" id="2604800"/>
    <lineage>
        <taxon>Bacteria</taxon>
        <taxon>Bacillati</taxon>
        <taxon>Actinomycetota</taxon>
        <taxon>Actinomycetes</taxon>
        <taxon>Pseudonocardiales</taxon>
        <taxon>Pseudonocardiaceae</taxon>
        <taxon>Lentzea</taxon>
    </lineage>
</organism>
<dbReference type="InterPro" id="IPR025827">
    <property type="entry name" value="Zn_ribbon_recom_dom"/>
</dbReference>
<name>A0ABX1F9B0_9PSEU</name>
<dbReference type="Pfam" id="PF13408">
    <property type="entry name" value="Zn_ribbon_recom"/>
    <property type="match status" value="1"/>
</dbReference>
<dbReference type="CDD" id="cd03768">
    <property type="entry name" value="SR_ResInv"/>
    <property type="match status" value="1"/>
</dbReference>
<feature type="domain" description="Recombinase" evidence="4">
    <location>
        <begin position="176"/>
        <end position="283"/>
    </location>
</feature>
<dbReference type="SUPFAM" id="SSF53041">
    <property type="entry name" value="Resolvase-like"/>
    <property type="match status" value="1"/>
</dbReference>
<dbReference type="InterPro" id="IPR011109">
    <property type="entry name" value="DNA_bind_recombinase_dom"/>
</dbReference>
<sequence length="536" mass="60385">MSRRATTKRVKRASLGDLNTVRVGIYVRRSTDDEHQPFTKEAQKGRLKLFVGSQPGWGIVKIFEDDASGATTNRKGLQEAMKWAKAGRLDVLLVYRVDRFSRCLKDVVTLLDELDKVGVAFRSATEAFDTSDPMGRMLVQMLATSAEFERQVIIDRVTAGMERKAERGQWGKGPTPHGYGKDPKTHVLQSDDAECGVISLIFDLYTRDLIGSRSIATVLNDRGYRTRSGQPWNYKQILAILQNRVYLGEIQFQDVIKEHAHKPLVGPKQFEEAQRLLELRGESSARASTDSDYIVSGRMKCPKCHKAMIGTRANGRNNTYRYYTCWTRNRFGTDACDMDRLNADAVDEVLAEAVASFYRSQHQLIRDAVELAIKQFESSHDALKSELKVLEADLSNVTQKIDRYLDAFEDGKVELDDENFKKRMEAHSTAQKRLRARREELLLELTTEPAMPDRAVLDEITEQIAEVFDAGNNNQRKALMEALVVEVKVLSPDRLVPVFRVPQPSEDPEGAGTGLPVPAPRVRAESEPVGRQGLEP</sequence>
<protein>
    <submittedName>
        <fullName evidence="5">Recombinase family protein</fullName>
    </submittedName>
</protein>
<evidence type="ECO:0000256" key="2">
    <source>
        <dbReference type="SAM" id="MobiDB-lite"/>
    </source>
</evidence>
<dbReference type="EMBL" id="VSRL01000002">
    <property type="protein sequence ID" value="NKE55449.1"/>
    <property type="molecule type" value="Genomic_DNA"/>
</dbReference>
<dbReference type="Pfam" id="PF07508">
    <property type="entry name" value="Recombinase"/>
    <property type="match status" value="1"/>
</dbReference>
<dbReference type="PROSITE" id="PS51736">
    <property type="entry name" value="RECOMBINASES_3"/>
    <property type="match status" value="1"/>
</dbReference>
<evidence type="ECO:0000313" key="5">
    <source>
        <dbReference type="EMBL" id="NKE55449.1"/>
    </source>
</evidence>
<evidence type="ECO:0000259" key="3">
    <source>
        <dbReference type="PROSITE" id="PS51736"/>
    </source>
</evidence>
<keyword evidence="6" id="KW-1185">Reference proteome</keyword>
<dbReference type="InterPro" id="IPR038109">
    <property type="entry name" value="DNA_bind_recomb_sf"/>
</dbReference>
<feature type="region of interest" description="Disordered" evidence="2">
    <location>
        <begin position="500"/>
        <end position="536"/>
    </location>
</feature>
<dbReference type="InterPro" id="IPR006119">
    <property type="entry name" value="Resolv_N"/>
</dbReference>
<evidence type="ECO:0000256" key="1">
    <source>
        <dbReference type="SAM" id="Coils"/>
    </source>
</evidence>
<feature type="domain" description="Resolvase/invertase-type recombinase catalytic" evidence="3">
    <location>
        <begin position="22"/>
        <end position="168"/>
    </location>
</feature>
<evidence type="ECO:0000313" key="6">
    <source>
        <dbReference type="Proteomes" id="UP001515943"/>
    </source>
</evidence>
<accession>A0ABX1F9B0</accession>
<dbReference type="PANTHER" id="PTHR30461">
    <property type="entry name" value="DNA-INVERTASE FROM LAMBDOID PROPHAGE"/>
    <property type="match status" value="1"/>
</dbReference>
<keyword evidence="1" id="KW-0175">Coiled coil</keyword>
<proteinExistence type="predicted"/>
<gene>
    <name evidence="5" type="ORF">FXN61_00845</name>
</gene>
<dbReference type="InterPro" id="IPR036162">
    <property type="entry name" value="Resolvase-like_N_sf"/>
</dbReference>